<dbReference type="Pfam" id="PF01636">
    <property type="entry name" value="APH"/>
    <property type="match status" value="1"/>
</dbReference>
<feature type="domain" description="Aminoglycoside phosphotransferase" evidence="1">
    <location>
        <begin position="98"/>
        <end position="301"/>
    </location>
</feature>
<dbReference type="InterPro" id="IPR002575">
    <property type="entry name" value="Aminoglycoside_PTrfase"/>
</dbReference>
<dbReference type="Gene3D" id="3.90.1200.10">
    <property type="match status" value="1"/>
</dbReference>
<dbReference type="InterPro" id="IPR011009">
    <property type="entry name" value="Kinase-like_dom_sf"/>
</dbReference>
<accession>A0A0A1TCB7</accession>
<evidence type="ECO:0000313" key="3">
    <source>
        <dbReference type="Proteomes" id="UP000039046"/>
    </source>
</evidence>
<dbReference type="PANTHER" id="PTHR21310:SF37">
    <property type="entry name" value="AMINOGLYCOSIDE PHOSPHOTRANSFERASE DOMAIN-CONTAINING PROTEIN"/>
    <property type="match status" value="1"/>
</dbReference>
<dbReference type="Proteomes" id="UP000039046">
    <property type="component" value="Unassembled WGS sequence"/>
</dbReference>
<evidence type="ECO:0000259" key="1">
    <source>
        <dbReference type="Pfam" id="PF01636"/>
    </source>
</evidence>
<dbReference type="PANTHER" id="PTHR21310">
    <property type="entry name" value="AMINOGLYCOSIDE PHOSPHOTRANSFERASE-RELATED-RELATED"/>
    <property type="match status" value="1"/>
</dbReference>
<reference evidence="2 3" key="1">
    <citation type="journal article" date="2015" name="Genome Announc.">
        <title>Draft Genome Sequence and Gene Annotation of the Entomopathogenic Fungus Verticillium hemipterigenum.</title>
        <authorList>
            <person name="Horn F."/>
            <person name="Habel A."/>
            <person name="Scharf D.H."/>
            <person name="Dworschak J."/>
            <person name="Brakhage A.A."/>
            <person name="Guthke R."/>
            <person name="Hertweck C."/>
            <person name="Linde J."/>
        </authorList>
    </citation>
    <scope>NUCLEOTIDE SEQUENCE [LARGE SCALE GENOMIC DNA]</scope>
</reference>
<dbReference type="SUPFAM" id="SSF56112">
    <property type="entry name" value="Protein kinase-like (PK-like)"/>
    <property type="match status" value="1"/>
</dbReference>
<dbReference type="OrthoDB" id="10003767at2759"/>
<protein>
    <recommendedName>
        <fullName evidence="1">Aminoglycoside phosphotransferase domain-containing protein</fullName>
    </recommendedName>
</protein>
<dbReference type="InterPro" id="IPR051678">
    <property type="entry name" value="AGP_Transferase"/>
</dbReference>
<gene>
    <name evidence="2" type="ORF">VHEMI08083</name>
</gene>
<name>A0A0A1TCB7_9HYPO</name>
<keyword evidence="3" id="KW-1185">Reference proteome</keyword>
<proteinExistence type="predicted"/>
<dbReference type="AlphaFoldDB" id="A0A0A1TCB7"/>
<evidence type="ECO:0000313" key="2">
    <source>
        <dbReference type="EMBL" id="CEJ92429.1"/>
    </source>
</evidence>
<dbReference type="EMBL" id="CDHN01000004">
    <property type="protein sequence ID" value="CEJ92429.1"/>
    <property type="molecule type" value="Genomic_DNA"/>
</dbReference>
<dbReference type="HOGENOM" id="CLU_630250_0_0_1"/>
<organism evidence="2 3">
    <name type="scientific">[Torrubiella] hemipterigena</name>
    <dbReference type="NCBI Taxonomy" id="1531966"/>
    <lineage>
        <taxon>Eukaryota</taxon>
        <taxon>Fungi</taxon>
        <taxon>Dikarya</taxon>
        <taxon>Ascomycota</taxon>
        <taxon>Pezizomycotina</taxon>
        <taxon>Sordariomycetes</taxon>
        <taxon>Hypocreomycetidae</taxon>
        <taxon>Hypocreales</taxon>
        <taxon>Clavicipitaceae</taxon>
        <taxon>Clavicipitaceae incertae sedis</taxon>
        <taxon>'Torrubiella' clade</taxon>
    </lineage>
</organism>
<sequence>MTATRNLPSKRWTSFDDWDHSGLKERLEAALEKINKTALIDHAQRIKGQKITMSEPFSAGQYWMCLEMVAEDGSLVIARVRLPRHPNATIILSEDDQLLAIESEVNAMTFVKARFPEIAIPEIYAYEKSGSELATLAGASYMLIEGFYGNNLQDVEFNICVLPEDVQQHIMAQWASIQATLASITFPQIGSISGFQENGEPILGKLVTSQAAGELLNAGPFATSAEYFTALANATAARLEGDGRTGAHVFADIVRKTTLFQDHVPGKFPLSHMDMGTQNILVDDDFNFVAVIDWEFAQTAPWQVNHFPMPMTITSMNIDGILKDPEHLAFDNVRQQQASRVLYMTAFDAAEKKLVEQKTPLDNSFSAVLNSPASTIYACFTHLGRMPEYDADLIEAMVRLAYGLEGSAAQEYIASHT</sequence>